<comment type="caution">
    <text evidence="1">The sequence shown here is derived from an EMBL/GenBank/DDBJ whole genome shotgun (WGS) entry which is preliminary data.</text>
</comment>
<evidence type="ECO:0000313" key="2">
    <source>
        <dbReference type="Proteomes" id="UP000828048"/>
    </source>
</evidence>
<organism evidence="1 2">
    <name type="scientific">Vaccinium darrowii</name>
    <dbReference type="NCBI Taxonomy" id="229202"/>
    <lineage>
        <taxon>Eukaryota</taxon>
        <taxon>Viridiplantae</taxon>
        <taxon>Streptophyta</taxon>
        <taxon>Embryophyta</taxon>
        <taxon>Tracheophyta</taxon>
        <taxon>Spermatophyta</taxon>
        <taxon>Magnoliopsida</taxon>
        <taxon>eudicotyledons</taxon>
        <taxon>Gunneridae</taxon>
        <taxon>Pentapetalae</taxon>
        <taxon>asterids</taxon>
        <taxon>Ericales</taxon>
        <taxon>Ericaceae</taxon>
        <taxon>Vaccinioideae</taxon>
        <taxon>Vaccinieae</taxon>
        <taxon>Vaccinium</taxon>
    </lineage>
</organism>
<evidence type="ECO:0000313" key="1">
    <source>
        <dbReference type="EMBL" id="KAH7835568.1"/>
    </source>
</evidence>
<dbReference type="EMBL" id="CM037152">
    <property type="protein sequence ID" value="KAH7835568.1"/>
    <property type="molecule type" value="Genomic_DNA"/>
</dbReference>
<accession>A0ACB7X469</accession>
<sequence length="291" mass="32405">MVNVVAALKPVIHWLVKLAGLSSQTVEIEPGTVMHFWAPKETKPKNPTQTAGNKKPNKPAIVLAHPFAGDGILMWFPQVLALTSQYSVYVPDFIFFGGSTTSRPDRSAEFQAECLVRGLRKLGVEKCTVVGLSYGGMVGFKMAAMYPELVEALVASCTVIEMKESIAKPSQKNLGISQWSELLLPETVEGVKFLFTVLFSNRKEKAELLEALVVRDEDATNITSYPQRIHLLWGDDDKIFNLDLVQNFKEQLGENATLHLVKDAGHLTQLERPFAYNTHLKRILSSIYDSQ</sequence>
<gene>
    <name evidence="1" type="ORF">Vadar_027444</name>
</gene>
<reference evidence="1 2" key="1">
    <citation type="journal article" date="2021" name="Hortic Res">
        <title>High-quality reference genome and annotation aids understanding of berry development for evergreen blueberry (Vaccinium darrowii).</title>
        <authorList>
            <person name="Yu J."/>
            <person name="Hulse-Kemp A.M."/>
            <person name="Babiker E."/>
            <person name="Staton M."/>
        </authorList>
    </citation>
    <scope>NUCLEOTIDE SEQUENCE [LARGE SCALE GENOMIC DNA]</scope>
    <source>
        <strain evidence="2">cv. NJ 8807/NJ 8810</strain>
        <tissue evidence="1">Young leaf</tissue>
    </source>
</reference>
<name>A0ACB7X469_9ERIC</name>
<dbReference type="Proteomes" id="UP000828048">
    <property type="component" value="Chromosome 2"/>
</dbReference>
<proteinExistence type="predicted"/>
<protein>
    <submittedName>
        <fullName evidence="1">Uncharacterized protein</fullName>
    </submittedName>
</protein>
<keyword evidence="2" id="KW-1185">Reference proteome</keyword>